<dbReference type="Pfam" id="PF05728">
    <property type="entry name" value="UPF0227"/>
    <property type="match status" value="1"/>
</dbReference>
<dbReference type="SUPFAM" id="SSF53474">
    <property type="entry name" value="alpha/beta-Hydrolases"/>
    <property type="match status" value="1"/>
</dbReference>
<sequence length="205" mass="22713">MILYLHGFLSTGQSAKGQWFKQAFAAEGIAVITPTYPIASPQKSIEFLETEIQRLEAMTATSNWLVMGSSMGGFYGQYLAQKYRKPLVMINPALQAVEVLGQYQGAHVHPKTQETLVLDEWYLAELKAFTREPDASLATLLLLDEGDEVIPFQPSLTAYESSAEVLCYPGGSHAFDHLTEAWPSVLAFVKKELQLDAFSIDKASF</sequence>
<proteinExistence type="predicted"/>
<dbReference type="RefSeq" id="WP_173291479.1">
    <property type="nucleotide sequence ID" value="NZ_AP021888.1"/>
</dbReference>
<name>A0A6F8PNS0_9GAMM</name>
<protein>
    <submittedName>
        <fullName evidence="1">Esterase YqiA</fullName>
    </submittedName>
</protein>
<reference evidence="2" key="1">
    <citation type="submission" date="2019-11" db="EMBL/GenBank/DDBJ databases">
        <title>Isolation and characterization of two novel species in the genus Thiomicrorhabdus.</title>
        <authorList>
            <person name="Mochizuki J."/>
            <person name="Kojima H."/>
            <person name="Fukui M."/>
        </authorList>
    </citation>
    <scope>NUCLEOTIDE SEQUENCE [LARGE SCALE GENOMIC DNA]</scope>
    <source>
        <strain evidence="2">AkT22</strain>
    </source>
</reference>
<organism evidence="1 2">
    <name type="scientific">Thiosulfativibrio zosterae</name>
    <dbReference type="NCBI Taxonomy" id="2675053"/>
    <lineage>
        <taxon>Bacteria</taxon>
        <taxon>Pseudomonadati</taxon>
        <taxon>Pseudomonadota</taxon>
        <taxon>Gammaproteobacteria</taxon>
        <taxon>Thiotrichales</taxon>
        <taxon>Piscirickettsiaceae</taxon>
        <taxon>Thiosulfativibrio</taxon>
    </lineage>
</organism>
<keyword evidence="2" id="KW-1185">Reference proteome</keyword>
<dbReference type="AlphaFoldDB" id="A0A6F8PNS0"/>
<dbReference type="PANTHER" id="PTHR35602:SF3">
    <property type="entry name" value="ESTERASE YQIA"/>
    <property type="match status" value="1"/>
</dbReference>
<dbReference type="PANTHER" id="PTHR35602">
    <property type="entry name" value="ESTERASE YQIA-RELATED"/>
    <property type="match status" value="1"/>
</dbReference>
<dbReference type="KEGG" id="tzo:THMIRHAT_14440"/>
<dbReference type="InterPro" id="IPR029058">
    <property type="entry name" value="AB_hydrolase_fold"/>
</dbReference>
<gene>
    <name evidence="1" type="ORF">THMIRHAT_14440</name>
</gene>
<accession>A0A6F8PNS0</accession>
<evidence type="ECO:0000313" key="2">
    <source>
        <dbReference type="Proteomes" id="UP000501466"/>
    </source>
</evidence>
<dbReference type="InterPro" id="IPR008886">
    <property type="entry name" value="UPF0227/Esterase_YqiA"/>
</dbReference>
<dbReference type="Gene3D" id="3.40.50.1820">
    <property type="entry name" value="alpha/beta hydrolase"/>
    <property type="match status" value="1"/>
</dbReference>
<evidence type="ECO:0000313" key="1">
    <source>
        <dbReference type="EMBL" id="BBP43698.1"/>
    </source>
</evidence>
<dbReference type="Proteomes" id="UP000501466">
    <property type="component" value="Chromosome"/>
</dbReference>
<dbReference type="EMBL" id="AP021888">
    <property type="protein sequence ID" value="BBP43698.1"/>
    <property type="molecule type" value="Genomic_DNA"/>
</dbReference>